<name>A0ACB8DDV8_DERSI</name>
<protein>
    <submittedName>
        <fullName evidence="1">Uncharacterized protein</fullName>
    </submittedName>
</protein>
<gene>
    <name evidence="1" type="ORF">HPB49_014933</name>
</gene>
<evidence type="ECO:0000313" key="1">
    <source>
        <dbReference type="EMBL" id="KAH7966264.1"/>
    </source>
</evidence>
<accession>A0ACB8DDV8</accession>
<evidence type="ECO:0000313" key="2">
    <source>
        <dbReference type="Proteomes" id="UP000821865"/>
    </source>
</evidence>
<keyword evidence="2" id="KW-1185">Reference proteome</keyword>
<dbReference type="EMBL" id="CM023471">
    <property type="protein sequence ID" value="KAH7966264.1"/>
    <property type="molecule type" value="Genomic_DNA"/>
</dbReference>
<proteinExistence type="predicted"/>
<reference evidence="1" key="1">
    <citation type="submission" date="2020-05" db="EMBL/GenBank/DDBJ databases">
        <title>Large-scale comparative analyses of tick genomes elucidate their genetic diversity and vector capacities.</title>
        <authorList>
            <person name="Jia N."/>
            <person name="Wang J."/>
            <person name="Shi W."/>
            <person name="Du L."/>
            <person name="Sun Y."/>
            <person name="Zhan W."/>
            <person name="Jiang J."/>
            <person name="Wang Q."/>
            <person name="Zhang B."/>
            <person name="Ji P."/>
            <person name="Sakyi L.B."/>
            <person name="Cui X."/>
            <person name="Yuan T."/>
            <person name="Jiang B."/>
            <person name="Yang W."/>
            <person name="Lam T.T.-Y."/>
            <person name="Chang Q."/>
            <person name="Ding S."/>
            <person name="Wang X."/>
            <person name="Zhu J."/>
            <person name="Ruan X."/>
            <person name="Zhao L."/>
            <person name="Wei J."/>
            <person name="Que T."/>
            <person name="Du C."/>
            <person name="Cheng J."/>
            <person name="Dai P."/>
            <person name="Han X."/>
            <person name="Huang E."/>
            <person name="Gao Y."/>
            <person name="Liu J."/>
            <person name="Shao H."/>
            <person name="Ye R."/>
            <person name="Li L."/>
            <person name="Wei W."/>
            <person name="Wang X."/>
            <person name="Wang C."/>
            <person name="Yang T."/>
            <person name="Huo Q."/>
            <person name="Li W."/>
            <person name="Guo W."/>
            <person name="Chen H."/>
            <person name="Zhou L."/>
            <person name="Ni X."/>
            <person name="Tian J."/>
            <person name="Zhou Y."/>
            <person name="Sheng Y."/>
            <person name="Liu T."/>
            <person name="Pan Y."/>
            <person name="Xia L."/>
            <person name="Li J."/>
            <person name="Zhao F."/>
            <person name="Cao W."/>
        </authorList>
    </citation>
    <scope>NUCLEOTIDE SEQUENCE</scope>
    <source>
        <strain evidence="1">Dsil-2018</strain>
    </source>
</reference>
<organism evidence="1 2">
    <name type="scientific">Dermacentor silvarum</name>
    <name type="common">Tick</name>
    <dbReference type="NCBI Taxonomy" id="543639"/>
    <lineage>
        <taxon>Eukaryota</taxon>
        <taxon>Metazoa</taxon>
        <taxon>Ecdysozoa</taxon>
        <taxon>Arthropoda</taxon>
        <taxon>Chelicerata</taxon>
        <taxon>Arachnida</taxon>
        <taxon>Acari</taxon>
        <taxon>Parasitiformes</taxon>
        <taxon>Ixodida</taxon>
        <taxon>Ixodoidea</taxon>
        <taxon>Ixodidae</taxon>
        <taxon>Rhipicephalinae</taxon>
        <taxon>Dermacentor</taxon>
    </lineage>
</organism>
<comment type="caution">
    <text evidence="1">The sequence shown here is derived from an EMBL/GenBank/DDBJ whole genome shotgun (WGS) entry which is preliminary data.</text>
</comment>
<sequence length="388" mass="42558">MCLLATTVLRVAAALGLLYASWHGLKSIGVAYPGITYLNASTLFGGGKGDYRKDENAYAMITRVYSITLIGTDSSRSDELSSDIPYHTLIDDTEAQSDVDPGDAEAAADELRRQLTAARVIQRWTRTRFQQWLQERGPRLRAAPLPAAPEDSLDEDFGAVFPTIADNSDIGATWIWHPDSESSEDDHIGGLLDTDVSLEKDEVEEQVAQSHLDAGKGHLRKADPEMTKRPESNVSETDAAWSSDETTYARLPSRATTSDGYRPSTSPEERNEVDSNDGVPAQQLFLQLPEPLPRAPVDQLLPGPSSEKIFGELLRECKHGVPITFDAMLEDIGAEGCVKLCEGGVYTEVFRTCGTRGGAVLKVMHPTYLVRHLHLVLAEVRIARHALF</sequence>
<dbReference type="Proteomes" id="UP000821865">
    <property type="component" value="Chromosome 2"/>
</dbReference>